<reference evidence="3" key="1">
    <citation type="journal article" date="2019" name="Int. J. Syst. Evol. Microbiol.">
        <title>The Global Catalogue of Microorganisms (GCM) 10K type strain sequencing project: providing services to taxonomists for standard genome sequencing and annotation.</title>
        <authorList>
            <consortium name="The Broad Institute Genomics Platform"/>
            <consortium name="The Broad Institute Genome Sequencing Center for Infectious Disease"/>
            <person name="Wu L."/>
            <person name="Ma J."/>
        </authorList>
    </citation>
    <scope>NUCLEOTIDE SEQUENCE [LARGE SCALE GENOMIC DNA]</scope>
    <source>
        <strain evidence="3">CGMCC 1.10698</strain>
    </source>
</reference>
<name>A0ABV8R0B3_9MICC</name>
<evidence type="ECO:0000313" key="2">
    <source>
        <dbReference type="EMBL" id="MFC4265914.1"/>
    </source>
</evidence>
<keyword evidence="1" id="KW-0732">Signal</keyword>
<evidence type="ECO:0000313" key="3">
    <source>
        <dbReference type="Proteomes" id="UP001595773"/>
    </source>
</evidence>
<feature type="signal peptide" evidence="1">
    <location>
        <begin position="1"/>
        <end position="28"/>
    </location>
</feature>
<comment type="caution">
    <text evidence="2">The sequence shown here is derived from an EMBL/GenBank/DDBJ whole genome shotgun (WGS) entry which is preliminary data.</text>
</comment>
<keyword evidence="3" id="KW-1185">Reference proteome</keyword>
<protein>
    <recommendedName>
        <fullName evidence="4">Chaplin</fullName>
    </recommendedName>
</protein>
<proteinExistence type="predicted"/>
<accession>A0ABV8R0B3</accession>
<evidence type="ECO:0008006" key="4">
    <source>
        <dbReference type="Google" id="ProtNLM"/>
    </source>
</evidence>
<organism evidence="2 3">
    <name type="scientific">Arthrobacter cryoconiti</name>
    <dbReference type="NCBI Taxonomy" id="748907"/>
    <lineage>
        <taxon>Bacteria</taxon>
        <taxon>Bacillati</taxon>
        <taxon>Actinomycetota</taxon>
        <taxon>Actinomycetes</taxon>
        <taxon>Micrococcales</taxon>
        <taxon>Micrococcaceae</taxon>
        <taxon>Arthrobacter</taxon>
    </lineage>
</organism>
<gene>
    <name evidence="2" type="ORF">ACFOW9_09920</name>
</gene>
<dbReference type="EMBL" id="JBHSCQ010000014">
    <property type="protein sequence ID" value="MFC4265914.1"/>
    <property type="molecule type" value="Genomic_DNA"/>
</dbReference>
<feature type="non-terminal residue" evidence="2">
    <location>
        <position position="105"/>
    </location>
</feature>
<evidence type="ECO:0000256" key="1">
    <source>
        <dbReference type="SAM" id="SignalP"/>
    </source>
</evidence>
<feature type="chain" id="PRO_5047106696" description="Chaplin" evidence="1">
    <location>
        <begin position="29"/>
        <end position="105"/>
    </location>
</feature>
<sequence length="105" mass="9963">MRVIIRRSLCAAVFAGGLLALGAGAASAAEQPDAGATSAVSTLTQNSTSTQAPTGGLLGGILDHALGDVLGTVQVAVPVTVPVTVPVNVSGNAVGVLGNAISSGS</sequence>
<dbReference type="Proteomes" id="UP001595773">
    <property type="component" value="Unassembled WGS sequence"/>
</dbReference>